<dbReference type="EMBL" id="JAVHNQ010000013">
    <property type="protein sequence ID" value="KAK6334223.1"/>
    <property type="molecule type" value="Genomic_DNA"/>
</dbReference>
<dbReference type="SUPFAM" id="SSF55961">
    <property type="entry name" value="Bet v1-like"/>
    <property type="match status" value="1"/>
</dbReference>
<dbReference type="PANTHER" id="PTHR36166:SF1">
    <property type="entry name" value="SRPBCC DOMAIN-CONTAINING PROTEIN"/>
    <property type="match status" value="1"/>
</dbReference>
<organism evidence="1 2">
    <name type="scientific">Orbilia brochopaga</name>
    <dbReference type="NCBI Taxonomy" id="3140254"/>
    <lineage>
        <taxon>Eukaryota</taxon>
        <taxon>Fungi</taxon>
        <taxon>Dikarya</taxon>
        <taxon>Ascomycota</taxon>
        <taxon>Pezizomycotina</taxon>
        <taxon>Orbiliomycetes</taxon>
        <taxon>Orbiliales</taxon>
        <taxon>Orbiliaceae</taxon>
        <taxon>Orbilia</taxon>
    </lineage>
</organism>
<sequence length="153" mass="17353">MYHLYTTIEISAAPNTVREKFLDFSQLPVYHPNGFFISITTAVPNQTLERGVKLHNVLEGMKFEPTVTENCPSRFSWGGSGLLGTFTGEHIFRFEPSTKIQGGTTFIHEEKFTGLTSFIMGQNLVARGIGLRESTRKGFERYNRDLKAWCEKP</sequence>
<dbReference type="Proteomes" id="UP001375240">
    <property type="component" value="Unassembled WGS sequence"/>
</dbReference>
<keyword evidence="2" id="KW-1185">Reference proteome</keyword>
<accession>A0AAV9U2R3</accession>
<dbReference type="Gene3D" id="3.30.530.20">
    <property type="match status" value="1"/>
</dbReference>
<protein>
    <submittedName>
        <fullName evidence="1">Uncharacterized protein</fullName>
    </submittedName>
</protein>
<dbReference type="PANTHER" id="PTHR36166">
    <property type="entry name" value="CHROMOSOME 9, WHOLE GENOME SHOTGUN SEQUENCE"/>
    <property type="match status" value="1"/>
</dbReference>
<evidence type="ECO:0000313" key="1">
    <source>
        <dbReference type="EMBL" id="KAK6334223.1"/>
    </source>
</evidence>
<dbReference type="AlphaFoldDB" id="A0AAV9U2R3"/>
<proteinExistence type="predicted"/>
<dbReference type="InterPro" id="IPR019587">
    <property type="entry name" value="Polyketide_cyclase/dehydratase"/>
</dbReference>
<gene>
    <name evidence="1" type="ORF">TWF696_002724</name>
</gene>
<dbReference type="Pfam" id="PF10604">
    <property type="entry name" value="Polyketide_cyc2"/>
    <property type="match status" value="1"/>
</dbReference>
<evidence type="ECO:0000313" key="2">
    <source>
        <dbReference type="Proteomes" id="UP001375240"/>
    </source>
</evidence>
<dbReference type="CDD" id="cd07822">
    <property type="entry name" value="SRPBCC_4"/>
    <property type="match status" value="1"/>
</dbReference>
<name>A0AAV9U2R3_9PEZI</name>
<comment type="caution">
    <text evidence="1">The sequence shown here is derived from an EMBL/GenBank/DDBJ whole genome shotgun (WGS) entry which is preliminary data.</text>
</comment>
<reference evidence="1 2" key="1">
    <citation type="submission" date="2019-10" db="EMBL/GenBank/DDBJ databases">
        <authorList>
            <person name="Palmer J.M."/>
        </authorList>
    </citation>
    <scope>NUCLEOTIDE SEQUENCE [LARGE SCALE GENOMIC DNA]</scope>
    <source>
        <strain evidence="1 2">TWF696</strain>
    </source>
</reference>
<dbReference type="InterPro" id="IPR023393">
    <property type="entry name" value="START-like_dom_sf"/>
</dbReference>